<name>A0ABV9QLH1_9FIRM</name>
<protein>
    <recommendedName>
        <fullName evidence="4">DUF2500 domain-containing protein</fullName>
    </recommendedName>
</protein>
<feature type="transmembrane region" description="Helical" evidence="1">
    <location>
        <begin position="13"/>
        <end position="33"/>
    </location>
</feature>
<evidence type="ECO:0008006" key="4">
    <source>
        <dbReference type="Google" id="ProtNLM"/>
    </source>
</evidence>
<dbReference type="EMBL" id="JBHSHL010000019">
    <property type="protein sequence ID" value="MFC4804562.1"/>
    <property type="molecule type" value="Genomic_DNA"/>
</dbReference>
<organism evidence="2 3">
    <name type="scientific">Filifactor villosus</name>
    <dbReference type="NCBI Taxonomy" id="29374"/>
    <lineage>
        <taxon>Bacteria</taxon>
        <taxon>Bacillati</taxon>
        <taxon>Bacillota</taxon>
        <taxon>Clostridia</taxon>
        <taxon>Peptostreptococcales</taxon>
        <taxon>Filifactoraceae</taxon>
        <taxon>Filifactor</taxon>
    </lineage>
</organism>
<gene>
    <name evidence="2" type="ORF">ACFO4R_05635</name>
</gene>
<keyword evidence="1" id="KW-0472">Membrane</keyword>
<keyword evidence="1" id="KW-0812">Transmembrane</keyword>
<sequence length="149" mass="17093">MEQIINAWKSMGILGYIIPVVFVVYIIWMIIYMNKRKKNQQSWWDAHPGAVKVYLRSSYGMLTSNSISGHVIRGEACPSIVSEGMNQVFYAMPGELEVELTYEYTRPGVVHRNVTQVWGPTKLSLQLEAGKTYSLTFDKKKETFVFSED</sequence>
<evidence type="ECO:0000313" key="3">
    <source>
        <dbReference type="Proteomes" id="UP001595916"/>
    </source>
</evidence>
<reference evidence="3" key="1">
    <citation type="journal article" date="2019" name="Int. J. Syst. Evol. Microbiol.">
        <title>The Global Catalogue of Microorganisms (GCM) 10K type strain sequencing project: providing services to taxonomists for standard genome sequencing and annotation.</title>
        <authorList>
            <consortium name="The Broad Institute Genomics Platform"/>
            <consortium name="The Broad Institute Genome Sequencing Center for Infectious Disease"/>
            <person name="Wu L."/>
            <person name="Ma J."/>
        </authorList>
    </citation>
    <scope>NUCLEOTIDE SEQUENCE [LARGE SCALE GENOMIC DNA]</scope>
    <source>
        <strain evidence="3">CCUG 46385</strain>
    </source>
</reference>
<comment type="caution">
    <text evidence="2">The sequence shown here is derived from an EMBL/GenBank/DDBJ whole genome shotgun (WGS) entry which is preliminary data.</text>
</comment>
<dbReference type="Proteomes" id="UP001595916">
    <property type="component" value="Unassembled WGS sequence"/>
</dbReference>
<accession>A0ABV9QLH1</accession>
<evidence type="ECO:0000256" key="1">
    <source>
        <dbReference type="SAM" id="Phobius"/>
    </source>
</evidence>
<evidence type="ECO:0000313" key="2">
    <source>
        <dbReference type="EMBL" id="MFC4804562.1"/>
    </source>
</evidence>
<proteinExistence type="predicted"/>
<dbReference type="RefSeq" id="WP_379788074.1">
    <property type="nucleotide sequence ID" value="NZ_JBHSHL010000019.1"/>
</dbReference>
<keyword evidence="3" id="KW-1185">Reference proteome</keyword>
<keyword evidence="1" id="KW-1133">Transmembrane helix</keyword>